<sequence>MGSGAEALAERVAAAGARCSLTKSLLADWGVRGTPRQVEYLAEYLEAECASRDASRRASLLRRCALPQAKTSDGHDWTSASWPEGFGRADLPSLSFLERREGLVLMGDVGAGKTHMLEAICSLCCQQMRPARFFTASSLVMRLRRARDAGSLDRELAQLAKADILGIDELGFLPLDTDGARLLFQVISESHERQSLVITTNLEFARWGAVFGDGQMAAAVIDRICHHGRLLKFSGESRRMRHALISG</sequence>
<dbReference type="GO" id="GO:0005524">
    <property type="term" value="F:ATP binding"/>
    <property type="evidence" value="ECO:0007669"/>
    <property type="project" value="UniProtKB-KW"/>
</dbReference>
<evidence type="ECO:0000313" key="5">
    <source>
        <dbReference type="EMBL" id="EEA89301.1"/>
    </source>
</evidence>
<dbReference type="SUPFAM" id="SSF52540">
    <property type="entry name" value="P-loop containing nucleoside triphosphate hydrolases"/>
    <property type="match status" value="1"/>
</dbReference>
<keyword evidence="3 5" id="KW-0067">ATP-binding</keyword>
<evidence type="ECO:0000256" key="3">
    <source>
        <dbReference type="ARBA" id="ARBA00022840"/>
    </source>
</evidence>
<dbReference type="InterPro" id="IPR027417">
    <property type="entry name" value="P-loop_NTPase"/>
</dbReference>
<dbReference type="PIRSF" id="PIRSF003073">
    <property type="entry name" value="DNAC_TnpB_IstB"/>
    <property type="match status" value="1"/>
</dbReference>
<name>B6GEJ4_9ACTN</name>
<dbReference type="PANTHER" id="PTHR30050">
    <property type="entry name" value="CHROMOSOMAL REPLICATION INITIATOR PROTEIN DNAA"/>
    <property type="match status" value="1"/>
</dbReference>
<dbReference type="Proteomes" id="UP000003560">
    <property type="component" value="Unassembled WGS sequence"/>
</dbReference>
<protein>
    <submittedName>
        <fullName evidence="5">IstB-like ATP-binding protein</fullName>
    </submittedName>
</protein>
<keyword evidence="2" id="KW-0547">Nucleotide-binding</keyword>
<organism evidence="5 6">
    <name type="scientific">Collinsella stercoris DSM 13279</name>
    <dbReference type="NCBI Taxonomy" id="445975"/>
    <lineage>
        <taxon>Bacteria</taxon>
        <taxon>Bacillati</taxon>
        <taxon>Actinomycetota</taxon>
        <taxon>Coriobacteriia</taxon>
        <taxon>Coriobacteriales</taxon>
        <taxon>Coriobacteriaceae</taxon>
        <taxon>Collinsella</taxon>
    </lineage>
</organism>
<dbReference type="InterPro" id="IPR002611">
    <property type="entry name" value="IstB_ATP-bd"/>
</dbReference>
<dbReference type="HOGENOM" id="CLU_062999_1_2_11"/>
<evidence type="ECO:0000313" key="6">
    <source>
        <dbReference type="Proteomes" id="UP000003560"/>
    </source>
</evidence>
<reference evidence="5 6" key="2">
    <citation type="submission" date="2008-10" db="EMBL/GenBank/DDBJ databases">
        <authorList>
            <person name="Fulton L."/>
            <person name="Clifton S."/>
            <person name="Fulton B."/>
            <person name="Xu J."/>
            <person name="Minx P."/>
            <person name="Pepin K.H."/>
            <person name="Johnson M."/>
            <person name="Thiruvilangam P."/>
            <person name="Bhonagiri V."/>
            <person name="Nash W.E."/>
            <person name="Mardis E.R."/>
            <person name="Wilson R.K."/>
        </authorList>
    </citation>
    <scope>NUCLEOTIDE SEQUENCE [LARGE SCALE GENOMIC DNA]</scope>
    <source>
        <strain evidence="5 6">DSM 13279</strain>
    </source>
</reference>
<accession>B6GEJ4</accession>
<dbReference type="InterPro" id="IPR028350">
    <property type="entry name" value="DNAC/IstB-like"/>
</dbReference>
<evidence type="ECO:0000259" key="4">
    <source>
        <dbReference type="SMART" id="SM00382"/>
    </source>
</evidence>
<dbReference type="eggNOG" id="COG1484">
    <property type="taxonomic scope" value="Bacteria"/>
</dbReference>
<dbReference type="EMBL" id="ABXJ01000151">
    <property type="protein sequence ID" value="EEA89301.1"/>
    <property type="molecule type" value="Genomic_DNA"/>
</dbReference>
<gene>
    <name evidence="5" type="ORF">COLSTE_02539</name>
</gene>
<feature type="non-terminal residue" evidence="5">
    <location>
        <position position="247"/>
    </location>
</feature>
<comment type="caution">
    <text evidence="5">The sequence shown here is derived from an EMBL/GenBank/DDBJ whole genome shotgun (WGS) entry which is preliminary data.</text>
</comment>
<feature type="domain" description="AAA+ ATPase" evidence="4">
    <location>
        <begin position="99"/>
        <end position="231"/>
    </location>
</feature>
<dbReference type="InterPro" id="IPR047661">
    <property type="entry name" value="IstB"/>
</dbReference>
<dbReference type="GO" id="GO:0006260">
    <property type="term" value="P:DNA replication"/>
    <property type="evidence" value="ECO:0007669"/>
    <property type="project" value="TreeGrafter"/>
</dbReference>
<comment type="similarity">
    <text evidence="1">Belongs to the IS21/IS1162 putative ATP-binding protein family.</text>
</comment>
<evidence type="ECO:0000256" key="1">
    <source>
        <dbReference type="ARBA" id="ARBA00008059"/>
    </source>
</evidence>
<dbReference type="NCBIfam" id="NF038214">
    <property type="entry name" value="IS21_help_AAA"/>
    <property type="match status" value="1"/>
</dbReference>
<dbReference type="CDD" id="cd00009">
    <property type="entry name" value="AAA"/>
    <property type="match status" value="1"/>
</dbReference>
<evidence type="ECO:0000256" key="2">
    <source>
        <dbReference type="ARBA" id="ARBA00022741"/>
    </source>
</evidence>
<reference evidence="5 6" key="1">
    <citation type="submission" date="2008-10" db="EMBL/GenBank/DDBJ databases">
        <title>Draft genome sequence of Collinsella stercoris (DSM 13279).</title>
        <authorList>
            <person name="Sudarsanam P."/>
            <person name="Ley R."/>
            <person name="Guruge J."/>
            <person name="Turnbaugh P.J."/>
            <person name="Mahowald M."/>
            <person name="Liep D."/>
            <person name="Gordon J."/>
        </authorList>
    </citation>
    <scope>NUCLEOTIDE SEQUENCE [LARGE SCALE GENOMIC DNA]</scope>
    <source>
        <strain evidence="5 6">DSM 13279</strain>
    </source>
</reference>
<dbReference type="RefSeq" id="WP_006722155.1">
    <property type="nucleotide sequence ID" value="NZ_DS995481.1"/>
</dbReference>
<dbReference type="OrthoDB" id="9773429at2"/>
<dbReference type="AlphaFoldDB" id="B6GEJ4"/>
<dbReference type="STRING" id="445975.COLSTE_02539"/>
<dbReference type="Gene3D" id="3.40.50.300">
    <property type="entry name" value="P-loop containing nucleotide triphosphate hydrolases"/>
    <property type="match status" value="1"/>
</dbReference>
<dbReference type="SMART" id="SM00382">
    <property type="entry name" value="AAA"/>
    <property type="match status" value="1"/>
</dbReference>
<keyword evidence="6" id="KW-1185">Reference proteome</keyword>
<dbReference type="Pfam" id="PF01695">
    <property type="entry name" value="IstB_IS21"/>
    <property type="match status" value="1"/>
</dbReference>
<proteinExistence type="inferred from homology"/>
<dbReference type="InterPro" id="IPR003593">
    <property type="entry name" value="AAA+_ATPase"/>
</dbReference>
<dbReference type="PANTHER" id="PTHR30050:SF4">
    <property type="entry name" value="ATP-BINDING PROTEIN RV3427C IN INSERTION SEQUENCE-RELATED"/>
    <property type="match status" value="1"/>
</dbReference>